<dbReference type="InterPro" id="IPR029063">
    <property type="entry name" value="SAM-dependent_MTases_sf"/>
</dbReference>
<dbReference type="Gene3D" id="3.40.50.150">
    <property type="entry name" value="Vaccinia Virus protein VP39"/>
    <property type="match status" value="1"/>
</dbReference>
<dbReference type="GO" id="GO:0008173">
    <property type="term" value="F:RNA methyltransferase activity"/>
    <property type="evidence" value="ECO:0007669"/>
    <property type="project" value="InterPro"/>
</dbReference>
<keyword evidence="1" id="KW-0489">Methyltransferase</keyword>
<keyword evidence="4" id="KW-0694">RNA-binding</keyword>
<evidence type="ECO:0000256" key="3">
    <source>
        <dbReference type="ARBA" id="ARBA00022691"/>
    </source>
</evidence>
<dbReference type="PANTHER" id="PTHR22807">
    <property type="entry name" value="NOP2 YEAST -RELATED NOL1/NOP2/FMU SUN DOMAIN-CONTAINING"/>
    <property type="match status" value="1"/>
</dbReference>
<gene>
    <name evidence="6" type="ORF">UFOPK1433_00421</name>
</gene>
<protein>
    <submittedName>
        <fullName evidence="6">Unannotated protein</fullName>
    </submittedName>
</protein>
<dbReference type="AlphaFoldDB" id="A0A6J6BM07"/>
<dbReference type="GO" id="GO:0001510">
    <property type="term" value="P:RNA methylation"/>
    <property type="evidence" value="ECO:0007669"/>
    <property type="project" value="InterPro"/>
</dbReference>
<evidence type="ECO:0000256" key="2">
    <source>
        <dbReference type="ARBA" id="ARBA00022679"/>
    </source>
</evidence>
<dbReference type="InterPro" id="IPR049560">
    <property type="entry name" value="MeTrfase_RsmB-F_NOP2_cat"/>
</dbReference>
<evidence type="ECO:0000259" key="5">
    <source>
        <dbReference type="PROSITE" id="PS51686"/>
    </source>
</evidence>
<accession>A0A6J6BM07</accession>
<proteinExistence type="predicted"/>
<feature type="domain" description="SAM-dependent MTase RsmB/NOP-type" evidence="5">
    <location>
        <begin position="1"/>
        <end position="137"/>
    </location>
</feature>
<reference evidence="6" key="1">
    <citation type="submission" date="2020-05" db="EMBL/GenBank/DDBJ databases">
        <authorList>
            <person name="Chiriac C."/>
            <person name="Salcher M."/>
            <person name="Ghai R."/>
            <person name="Kavagutti S V."/>
        </authorList>
    </citation>
    <scope>NUCLEOTIDE SEQUENCE</scope>
</reference>
<organism evidence="6">
    <name type="scientific">freshwater metagenome</name>
    <dbReference type="NCBI Taxonomy" id="449393"/>
    <lineage>
        <taxon>unclassified sequences</taxon>
        <taxon>metagenomes</taxon>
        <taxon>ecological metagenomes</taxon>
    </lineage>
</organism>
<dbReference type="InterPro" id="IPR001678">
    <property type="entry name" value="MeTrfase_RsmB-F_NOP2_dom"/>
</dbReference>
<dbReference type="GO" id="GO:0003723">
    <property type="term" value="F:RNA binding"/>
    <property type="evidence" value="ECO:0007669"/>
    <property type="project" value="UniProtKB-KW"/>
</dbReference>
<dbReference type="InterPro" id="IPR023267">
    <property type="entry name" value="RCMT"/>
</dbReference>
<evidence type="ECO:0000313" key="6">
    <source>
        <dbReference type="EMBL" id="CAB4539459.1"/>
    </source>
</evidence>
<name>A0A6J6BM07_9ZZZZ</name>
<sequence>MDARSLPESLQFDRIMLDAPCTGLGALRRRPESRWRKGEGNLKELTTLQRELLTAAWNHLKPGGILAYVTCSPHPAETTAQIEWFLRSRKDSALLDATEVFVKLNPELSLNPKRKTVQLWPHRNGTDAMFLALLQKSNG</sequence>
<keyword evidence="2" id="KW-0808">Transferase</keyword>
<dbReference type="EMBL" id="CAEZSN010000033">
    <property type="protein sequence ID" value="CAB4539459.1"/>
    <property type="molecule type" value="Genomic_DNA"/>
</dbReference>
<dbReference type="Pfam" id="PF01189">
    <property type="entry name" value="Methyltr_RsmB-F"/>
    <property type="match status" value="1"/>
</dbReference>
<evidence type="ECO:0000256" key="1">
    <source>
        <dbReference type="ARBA" id="ARBA00022603"/>
    </source>
</evidence>
<evidence type="ECO:0000256" key="4">
    <source>
        <dbReference type="ARBA" id="ARBA00022884"/>
    </source>
</evidence>
<dbReference type="SUPFAM" id="SSF53335">
    <property type="entry name" value="S-adenosyl-L-methionine-dependent methyltransferases"/>
    <property type="match status" value="1"/>
</dbReference>
<dbReference type="PRINTS" id="PR02008">
    <property type="entry name" value="RCMTFAMILY"/>
</dbReference>
<keyword evidence="3" id="KW-0949">S-adenosyl-L-methionine</keyword>
<dbReference type="PROSITE" id="PS51686">
    <property type="entry name" value="SAM_MT_RSMB_NOP"/>
    <property type="match status" value="1"/>
</dbReference>
<dbReference type="PANTHER" id="PTHR22807:SF53">
    <property type="entry name" value="RIBOSOMAL RNA SMALL SUBUNIT METHYLTRANSFERASE B-RELATED"/>
    <property type="match status" value="1"/>
</dbReference>